<evidence type="ECO:0000256" key="2">
    <source>
        <dbReference type="PROSITE-ProRule" id="PRU00708"/>
    </source>
</evidence>
<dbReference type="Pfam" id="PF13812">
    <property type="entry name" value="PPR_3"/>
    <property type="match status" value="1"/>
</dbReference>
<dbReference type="PROSITE" id="PS51375">
    <property type="entry name" value="PPR"/>
    <property type="match status" value="5"/>
</dbReference>
<dbReference type="Pfam" id="PF20430">
    <property type="entry name" value="Eplus_motif"/>
    <property type="match status" value="1"/>
</dbReference>
<protein>
    <recommendedName>
        <fullName evidence="5">Pentatricopeptide repeat-containing protein</fullName>
    </recommendedName>
</protein>
<dbReference type="InterPro" id="IPR011990">
    <property type="entry name" value="TPR-like_helical_dom_sf"/>
</dbReference>
<feature type="repeat" description="PPR" evidence="2">
    <location>
        <begin position="476"/>
        <end position="511"/>
    </location>
</feature>
<evidence type="ECO:0008006" key="5">
    <source>
        <dbReference type="Google" id="ProtNLM"/>
    </source>
</evidence>
<proteinExistence type="predicted"/>
<keyword evidence="1" id="KW-0677">Repeat</keyword>
<dbReference type="InterPro" id="IPR046848">
    <property type="entry name" value="E_motif"/>
</dbReference>
<keyword evidence="4" id="KW-1185">Reference proteome</keyword>
<dbReference type="PANTHER" id="PTHR24015:SF2014">
    <property type="entry name" value="PENTATRICOPEPTIDE REPEAT-CONTAINING PROTEIN"/>
    <property type="match status" value="1"/>
</dbReference>
<dbReference type="InterPro" id="IPR046849">
    <property type="entry name" value="E2_motif"/>
</dbReference>
<dbReference type="InterPro" id="IPR002885">
    <property type="entry name" value="PPR_rpt"/>
</dbReference>
<dbReference type="FunFam" id="1.25.40.10:FF:000073">
    <property type="entry name" value="Pentatricopeptide repeat-containing protein chloroplastic"/>
    <property type="match status" value="2"/>
</dbReference>
<dbReference type="FunFam" id="1.25.40.10:FF:000436">
    <property type="entry name" value="Pentatricopeptide repeat-containing protein At5g39350 family"/>
    <property type="match status" value="1"/>
</dbReference>
<dbReference type="GO" id="GO:0009451">
    <property type="term" value="P:RNA modification"/>
    <property type="evidence" value="ECO:0007669"/>
    <property type="project" value="InterPro"/>
</dbReference>
<gene>
    <name evidence="3" type="ORF">TIFTF001_020489</name>
</gene>
<dbReference type="EMBL" id="BTGU01000037">
    <property type="protein sequence ID" value="GMN51345.1"/>
    <property type="molecule type" value="Genomic_DNA"/>
</dbReference>
<evidence type="ECO:0000313" key="4">
    <source>
        <dbReference type="Proteomes" id="UP001187192"/>
    </source>
</evidence>
<dbReference type="NCBIfam" id="TIGR00756">
    <property type="entry name" value="PPR"/>
    <property type="match status" value="6"/>
</dbReference>
<organism evidence="3 4">
    <name type="scientific">Ficus carica</name>
    <name type="common">Common fig</name>
    <dbReference type="NCBI Taxonomy" id="3494"/>
    <lineage>
        <taxon>Eukaryota</taxon>
        <taxon>Viridiplantae</taxon>
        <taxon>Streptophyta</taxon>
        <taxon>Embryophyta</taxon>
        <taxon>Tracheophyta</taxon>
        <taxon>Spermatophyta</taxon>
        <taxon>Magnoliopsida</taxon>
        <taxon>eudicotyledons</taxon>
        <taxon>Gunneridae</taxon>
        <taxon>Pentapetalae</taxon>
        <taxon>rosids</taxon>
        <taxon>fabids</taxon>
        <taxon>Rosales</taxon>
        <taxon>Moraceae</taxon>
        <taxon>Ficeae</taxon>
        <taxon>Ficus</taxon>
    </lineage>
</organism>
<reference evidence="3" key="1">
    <citation type="submission" date="2023-07" db="EMBL/GenBank/DDBJ databases">
        <title>draft genome sequence of fig (Ficus carica).</title>
        <authorList>
            <person name="Takahashi T."/>
            <person name="Nishimura K."/>
        </authorList>
    </citation>
    <scope>NUCLEOTIDE SEQUENCE</scope>
</reference>
<feature type="repeat" description="PPR" evidence="2">
    <location>
        <begin position="344"/>
        <end position="378"/>
    </location>
</feature>
<dbReference type="Pfam" id="PF20431">
    <property type="entry name" value="E_motif"/>
    <property type="match status" value="1"/>
</dbReference>
<sequence>MKRRELLVSLFTVCDCLKSVAQLHSQTFKAGLAHDSFFATKLSALYAKYASLGDARKLFDETPHRTVYLWNATLRSYCRDERWEESLYLFRDMICNGRGDDDKSDSFTASIALKACAGLRVQKYGEMVHGFIKKRDKVCQDMFVGSALVEFYAKCGLMDDALRVFKEFSQPDVVLWTSMVTGYEKNGYPEEALRFFSQMVMVEGLNPERVTLVSVVSACSQLPNFKLGSCVHGFVIRRGFECDLSLVNSLLNLYAKTGSIKFATNVFRKMPEEDVISWSSIIACYALNGAAVEALDLFNEMINRRIEPNSVTVVNALQACAIICNLEEGQKIHKFAVRKGFEFDVLVCTTLIDMYMKCFAPDQAENLFERMPNKDVVSCAAMLCGYAHNGMAFQSIGVFHNMLLEEIKPDAVAIVKILAACAQLGILWQALCLHGYVKKMGFNSNIFVGASLIELYSKCGSLDNAIQIFEGMLDKDVFIWSAMIAAYAIHGRGGEAVHTFDQMVKNSDVRPNKVTFLSLLSACSHSGWVEKGLEIFNLMIHEYQLIPDSEHYGLIVDLLGRTGELDKAMEIINKMLSPVGPHVWGALLGACRIHHNIKLGEVAAKNIFKLDRTHAGYYVLLSNIYAAEEKWESVAELRKLIKGKKLKKMFGKSMVEVGSEVCSFVSGDRFHPDSEQIHELLRKLELKMREESYVADIELIRV</sequence>
<feature type="repeat" description="PPR" evidence="2">
    <location>
        <begin position="172"/>
        <end position="207"/>
    </location>
</feature>
<feature type="repeat" description="PPR" evidence="2">
    <location>
        <begin position="66"/>
        <end position="100"/>
    </location>
</feature>
<dbReference type="Proteomes" id="UP001187192">
    <property type="component" value="Unassembled WGS sequence"/>
</dbReference>
<evidence type="ECO:0000256" key="1">
    <source>
        <dbReference type="ARBA" id="ARBA00022737"/>
    </source>
</evidence>
<dbReference type="PANTHER" id="PTHR24015">
    <property type="entry name" value="OS07G0578800 PROTEIN-RELATED"/>
    <property type="match status" value="1"/>
</dbReference>
<dbReference type="Pfam" id="PF01535">
    <property type="entry name" value="PPR"/>
    <property type="match status" value="5"/>
</dbReference>
<accession>A0AA88AG65</accession>
<dbReference type="FunFam" id="1.25.40.10:FF:000090">
    <property type="entry name" value="Pentatricopeptide repeat-containing protein, chloroplastic"/>
    <property type="match status" value="1"/>
</dbReference>
<dbReference type="Gene3D" id="1.25.40.10">
    <property type="entry name" value="Tetratricopeptide repeat domain"/>
    <property type="match status" value="5"/>
</dbReference>
<dbReference type="GO" id="GO:0003729">
    <property type="term" value="F:mRNA binding"/>
    <property type="evidence" value="ECO:0007669"/>
    <property type="project" value="UniProtKB-ARBA"/>
</dbReference>
<feature type="repeat" description="PPR" evidence="2">
    <location>
        <begin position="274"/>
        <end position="308"/>
    </location>
</feature>
<dbReference type="Pfam" id="PF13041">
    <property type="entry name" value="PPR_2"/>
    <property type="match status" value="2"/>
</dbReference>
<dbReference type="AlphaFoldDB" id="A0AA88AG65"/>
<comment type="caution">
    <text evidence="3">The sequence shown here is derived from an EMBL/GenBank/DDBJ whole genome shotgun (WGS) entry which is preliminary data.</text>
</comment>
<name>A0AA88AG65_FICCA</name>
<dbReference type="InterPro" id="IPR046960">
    <property type="entry name" value="PPR_At4g14850-like_plant"/>
</dbReference>
<evidence type="ECO:0000313" key="3">
    <source>
        <dbReference type="EMBL" id="GMN51345.1"/>
    </source>
</evidence>